<evidence type="ECO:0000256" key="4">
    <source>
        <dbReference type="ARBA" id="ARBA00004389"/>
    </source>
</evidence>
<dbReference type="PRINTS" id="PR00370">
    <property type="entry name" value="FMOXYGENASE"/>
</dbReference>
<dbReference type="Pfam" id="PF00743">
    <property type="entry name" value="FMO-like"/>
    <property type="match status" value="1"/>
</dbReference>
<evidence type="ECO:0000256" key="7">
    <source>
        <dbReference type="ARBA" id="ARBA00022499"/>
    </source>
</evidence>
<dbReference type="GO" id="GO:0004499">
    <property type="term" value="F:N,N-dimethylaniline monooxygenase activity"/>
    <property type="evidence" value="ECO:0007669"/>
    <property type="project" value="UniProtKB-UniRule"/>
</dbReference>
<dbReference type="InterPro" id="IPR050346">
    <property type="entry name" value="FMO-like"/>
</dbReference>
<proteinExistence type="inferred from homology"/>
<keyword evidence="19" id="KW-0325">Glycoprotein</keyword>
<dbReference type="PIRSF" id="PIRSF000332">
    <property type="entry name" value="FMO"/>
    <property type="match status" value="1"/>
</dbReference>
<evidence type="ECO:0000256" key="8">
    <source>
        <dbReference type="ARBA" id="ARBA00022630"/>
    </source>
</evidence>
<dbReference type="GO" id="GO:0050660">
    <property type="term" value="F:flavin adenine dinucleotide binding"/>
    <property type="evidence" value="ECO:0007669"/>
    <property type="project" value="InterPro"/>
</dbReference>
<comment type="cofactor">
    <cofactor evidence="1">
        <name>Mg(2+)</name>
        <dbReference type="ChEBI" id="CHEBI:18420"/>
    </cofactor>
</comment>
<accession>A0AAW1BPY7</accession>
<evidence type="ECO:0000313" key="23">
    <source>
        <dbReference type="EMBL" id="KAK9403832.1"/>
    </source>
</evidence>
<dbReference type="Gene3D" id="3.50.50.60">
    <property type="entry name" value="FAD/NAD(P)-binding domain"/>
    <property type="match status" value="4"/>
</dbReference>
<evidence type="ECO:0000256" key="2">
    <source>
        <dbReference type="ARBA" id="ARBA00001974"/>
    </source>
</evidence>
<dbReference type="InterPro" id="IPR002254">
    <property type="entry name" value="Flavin_mOase_2"/>
</dbReference>
<keyword evidence="24" id="KW-1185">Reference proteome</keyword>
<keyword evidence="8 20" id="KW-0285">Flavoprotein</keyword>
<keyword evidence="15 22" id="KW-1133">Transmembrane helix</keyword>
<protein>
    <recommendedName>
        <fullName evidence="21">Flavin-containing monooxygenase</fullName>
        <ecNumber evidence="21">1.-.-.-</ecNumber>
    </recommendedName>
</protein>
<dbReference type="PRINTS" id="PR01122">
    <property type="entry name" value="FMOXYGENASE2"/>
</dbReference>
<dbReference type="FunFam" id="3.50.50.60:FF:000409">
    <property type="entry name" value="Dimethylaniline monooxygenase [N-oxide-forming]"/>
    <property type="match status" value="1"/>
</dbReference>
<keyword evidence="18 20" id="KW-0472">Membrane</keyword>
<dbReference type="GO" id="GO:0005789">
    <property type="term" value="C:endoplasmic reticulum membrane"/>
    <property type="evidence" value="ECO:0007669"/>
    <property type="project" value="UniProtKB-SubCell"/>
</dbReference>
<gene>
    <name evidence="23" type="ORF">NXF25_008659</name>
</gene>
<dbReference type="InterPro" id="IPR020946">
    <property type="entry name" value="Flavin_mOase-like"/>
</dbReference>
<name>A0AAW1BPY7_CROAD</name>
<comment type="caution">
    <text evidence="23">The sequence shown here is derived from an EMBL/GenBank/DDBJ whole genome shotgun (WGS) entry which is preliminary data.</text>
</comment>
<dbReference type="InterPro" id="IPR000960">
    <property type="entry name" value="Flavin_mOase"/>
</dbReference>
<keyword evidence="20" id="KW-0256">Endoplasmic reticulum</keyword>
<evidence type="ECO:0000256" key="10">
    <source>
        <dbReference type="ARBA" id="ARBA00022827"/>
    </source>
</evidence>
<keyword evidence="14 20" id="KW-0521">NADP</keyword>
<evidence type="ECO:0000256" key="17">
    <source>
        <dbReference type="ARBA" id="ARBA00023033"/>
    </source>
</evidence>
<evidence type="ECO:0000256" key="5">
    <source>
        <dbReference type="ARBA" id="ARBA00005465"/>
    </source>
</evidence>
<keyword evidence="12" id="KW-0832">Ubl conjugation</keyword>
<evidence type="ECO:0000256" key="14">
    <source>
        <dbReference type="ARBA" id="ARBA00022857"/>
    </source>
</evidence>
<sequence>MKKEIFGTMSKRIAVIGSGVSGLTSIKACLEEGLEPTCFEQSSDIGGLWRFTETVEERRASIYRSLTSNSSKEMSCFSDFPMPDNFPNFLHNAKFLEYLRLYAKHFDVLKYIRFKSPVVHVEKCQDFSITGQWNVIVEKDGKQESFTFDAVMICTGHQIEAHTPLNSFPGFEKFKGNSFHSQNYKDSEEFEGKTVVIIGMGNSAADIAVEICKKAKKVVLSARGGTWVMSRVYDNGYPWDTIYHTRFINFIRNSVPWFVLKWMTEQKMNQWFNHENYGLVPQNRYLMKEPVFNDDLPSRILCGYVSVKPLVRQFTETSAIFEDGTMVENVDIVIFATGYSIAFPFLDKSVLEIEDNRVSLYKHVFPPHLEKPTLAVIGLIQPLGPIMPTSELQARWATRVFKGLSLLPSECAMMADTIKRNEKRIKWFGTSRSQSIQTDFIDYLDELAAAFGSKPDLFSLLLWDPILAWAMFFGPCNPFQFRLKGPGKWTGARDAILTQRERIIKPTKTRIVSSSSNHTLFSLLTAIGLLGILAAFFLFLVQH</sequence>
<comment type="similarity">
    <text evidence="5">Belongs to the flavin monoamine oxidase family. FIG1 subfamily.</text>
</comment>
<organism evidence="23 24">
    <name type="scientific">Crotalus adamanteus</name>
    <name type="common">Eastern diamondback rattlesnake</name>
    <dbReference type="NCBI Taxonomy" id="8729"/>
    <lineage>
        <taxon>Eukaryota</taxon>
        <taxon>Metazoa</taxon>
        <taxon>Chordata</taxon>
        <taxon>Craniata</taxon>
        <taxon>Vertebrata</taxon>
        <taxon>Euteleostomi</taxon>
        <taxon>Lepidosauria</taxon>
        <taxon>Squamata</taxon>
        <taxon>Bifurcata</taxon>
        <taxon>Unidentata</taxon>
        <taxon>Episquamata</taxon>
        <taxon>Toxicofera</taxon>
        <taxon>Serpentes</taxon>
        <taxon>Colubroidea</taxon>
        <taxon>Viperidae</taxon>
        <taxon>Crotalinae</taxon>
        <taxon>Crotalus</taxon>
    </lineage>
</organism>
<evidence type="ECO:0000256" key="11">
    <source>
        <dbReference type="ARBA" id="ARBA00022842"/>
    </source>
</evidence>
<evidence type="ECO:0000256" key="15">
    <source>
        <dbReference type="ARBA" id="ARBA00022989"/>
    </source>
</evidence>
<keyword evidence="16 20" id="KW-0560">Oxidoreductase</keyword>
<dbReference type="InterPro" id="IPR036188">
    <property type="entry name" value="FAD/NAD-bd_sf"/>
</dbReference>
<evidence type="ECO:0000256" key="19">
    <source>
        <dbReference type="ARBA" id="ARBA00023180"/>
    </source>
</evidence>
<evidence type="ECO:0000256" key="21">
    <source>
        <dbReference type="RuleBase" id="RU361177"/>
    </source>
</evidence>
<evidence type="ECO:0000256" key="9">
    <source>
        <dbReference type="ARBA" id="ARBA00022692"/>
    </source>
</evidence>
<keyword evidence="11" id="KW-0460">Magnesium</keyword>
<evidence type="ECO:0000256" key="12">
    <source>
        <dbReference type="ARBA" id="ARBA00022843"/>
    </source>
</evidence>
<dbReference type="SUPFAM" id="SSF51905">
    <property type="entry name" value="FAD/NAD(P)-binding domain"/>
    <property type="match status" value="2"/>
</dbReference>
<reference evidence="23 24" key="1">
    <citation type="journal article" date="2024" name="Proc. Natl. Acad. Sci. U.S.A.">
        <title>The genetic regulatory architecture and epigenomic basis for age-related changes in rattlesnake venom.</title>
        <authorList>
            <person name="Hogan M.P."/>
            <person name="Holding M.L."/>
            <person name="Nystrom G.S."/>
            <person name="Colston T.J."/>
            <person name="Bartlett D.A."/>
            <person name="Mason A.J."/>
            <person name="Ellsworth S.A."/>
            <person name="Rautsaw R.M."/>
            <person name="Lawrence K.C."/>
            <person name="Strickland J.L."/>
            <person name="He B."/>
            <person name="Fraser P."/>
            <person name="Margres M.J."/>
            <person name="Gilbert D.M."/>
            <person name="Gibbs H.L."/>
            <person name="Parkinson C.L."/>
            <person name="Rokyta D.R."/>
        </authorList>
    </citation>
    <scope>NUCLEOTIDE SEQUENCE [LARGE SCALE GENOMIC DNA]</scope>
    <source>
        <strain evidence="23">DRR0105</strain>
    </source>
</reference>
<dbReference type="FunFam" id="3.50.50.60:FF:000073">
    <property type="entry name" value="Dimethylaniline monooxygenase [N-oxide-forming]"/>
    <property type="match status" value="1"/>
</dbReference>
<dbReference type="Proteomes" id="UP001474421">
    <property type="component" value="Unassembled WGS sequence"/>
</dbReference>
<dbReference type="EMBL" id="JAOTOJ010000003">
    <property type="protein sequence ID" value="KAK9403832.1"/>
    <property type="molecule type" value="Genomic_DNA"/>
</dbReference>
<dbReference type="EC" id="1.-.-.-" evidence="21"/>
<evidence type="ECO:0000256" key="18">
    <source>
        <dbReference type="ARBA" id="ARBA00023136"/>
    </source>
</evidence>
<keyword evidence="9 22" id="KW-0812">Transmembrane</keyword>
<evidence type="ECO:0000256" key="13">
    <source>
        <dbReference type="ARBA" id="ARBA00022848"/>
    </source>
</evidence>
<evidence type="ECO:0000256" key="20">
    <source>
        <dbReference type="PIRNR" id="PIRNR000332"/>
    </source>
</evidence>
<dbReference type="GO" id="GO:0050661">
    <property type="term" value="F:NADP binding"/>
    <property type="evidence" value="ECO:0007669"/>
    <property type="project" value="InterPro"/>
</dbReference>
<keyword evidence="17 20" id="KW-0503">Monooxygenase</keyword>
<comment type="subcellular location">
    <subcellularLocation>
        <location evidence="4">Endoplasmic reticulum membrane</location>
        <topology evidence="4">Single-pass membrane protein</topology>
    </subcellularLocation>
    <subcellularLocation>
        <location evidence="3">Microsome membrane</location>
        <topology evidence="3">Single-pass membrane protein</topology>
    </subcellularLocation>
</comment>
<keyword evidence="10 20" id="KW-0274">FAD</keyword>
<evidence type="ECO:0000256" key="3">
    <source>
        <dbReference type="ARBA" id="ARBA00004111"/>
    </source>
</evidence>
<feature type="transmembrane region" description="Helical" evidence="22">
    <location>
        <begin position="520"/>
        <end position="541"/>
    </location>
</feature>
<evidence type="ECO:0000256" key="6">
    <source>
        <dbReference type="ARBA" id="ARBA00009183"/>
    </source>
</evidence>
<comment type="similarity">
    <text evidence="6 20 21">Belongs to the FMO family.</text>
</comment>
<evidence type="ECO:0000256" key="16">
    <source>
        <dbReference type="ARBA" id="ARBA00023002"/>
    </source>
</evidence>
<dbReference type="AlphaFoldDB" id="A0AAW1BPY7"/>
<dbReference type="FunFam" id="3.50.50.60:FF:000042">
    <property type="entry name" value="Dimethylaniline monooxygenase [N-oxide-forming]"/>
    <property type="match status" value="1"/>
</dbReference>
<evidence type="ECO:0000256" key="22">
    <source>
        <dbReference type="SAM" id="Phobius"/>
    </source>
</evidence>
<evidence type="ECO:0000256" key="1">
    <source>
        <dbReference type="ARBA" id="ARBA00001946"/>
    </source>
</evidence>
<dbReference type="PANTHER" id="PTHR23023">
    <property type="entry name" value="DIMETHYLANILINE MONOOXYGENASE"/>
    <property type="match status" value="1"/>
</dbReference>
<keyword evidence="13" id="KW-0492">Microsome</keyword>
<keyword evidence="7" id="KW-1017">Isopeptide bond</keyword>
<comment type="cofactor">
    <cofactor evidence="2 20 21">
        <name>FAD</name>
        <dbReference type="ChEBI" id="CHEBI:57692"/>
    </cofactor>
</comment>
<evidence type="ECO:0000313" key="24">
    <source>
        <dbReference type="Proteomes" id="UP001474421"/>
    </source>
</evidence>